<dbReference type="PANTHER" id="PTHR12788:SF10">
    <property type="entry name" value="PROTEIN-TYROSINE SULFOTRANSFERASE"/>
    <property type="match status" value="1"/>
</dbReference>
<dbReference type="RefSeq" id="WP_239370477.1">
    <property type="nucleotide sequence ID" value="NZ_JAKREW010000062.1"/>
</dbReference>
<reference evidence="3 4" key="1">
    <citation type="submission" date="2022-02" db="EMBL/GenBank/DDBJ databases">
        <title>Draft genome sequence of Mezorhizobium retamae strain IRAMC:0171 isolated from Retama raetam nodules.</title>
        <authorList>
            <person name="Bengaied R."/>
            <person name="Sbissi I."/>
            <person name="Huber K."/>
            <person name="Ghodbane F."/>
            <person name="Nouioui I."/>
            <person name="Tarhouni M."/>
            <person name="Gtari M."/>
        </authorList>
    </citation>
    <scope>NUCLEOTIDE SEQUENCE [LARGE SCALE GENOMIC DNA]</scope>
    <source>
        <strain evidence="3 4">IRAMC:0171</strain>
    </source>
</reference>
<dbReference type="InterPro" id="IPR011990">
    <property type="entry name" value="TPR-like_helical_dom_sf"/>
</dbReference>
<keyword evidence="2" id="KW-0802">TPR repeat</keyword>
<dbReference type="SUPFAM" id="SSF48452">
    <property type="entry name" value="TPR-like"/>
    <property type="match status" value="1"/>
</dbReference>
<comment type="caution">
    <text evidence="3">The sequence shown here is derived from an EMBL/GenBank/DDBJ whole genome shotgun (WGS) entry which is preliminary data.</text>
</comment>
<dbReference type="Proteomes" id="UP001201701">
    <property type="component" value="Unassembled WGS sequence"/>
</dbReference>
<dbReference type="Pfam" id="PF13181">
    <property type="entry name" value="TPR_8"/>
    <property type="match status" value="1"/>
</dbReference>
<gene>
    <name evidence="3" type="ORF">L4923_28470</name>
</gene>
<dbReference type="InterPro" id="IPR027417">
    <property type="entry name" value="P-loop_NTPase"/>
</dbReference>
<accession>A0ABS9QNF7</accession>
<feature type="repeat" description="TPR" evidence="2">
    <location>
        <begin position="137"/>
        <end position="170"/>
    </location>
</feature>
<evidence type="ECO:0000256" key="1">
    <source>
        <dbReference type="ARBA" id="ARBA00022679"/>
    </source>
</evidence>
<protein>
    <submittedName>
        <fullName evidence="3">Sulfotransferase</fullName>
    </submittedName>
</protein>
<dbReference type="SUPFAM" id="SSF52540">
    <property type="entry name" value="P-loop containing nucleoside triphosphate hydrolases"/>
    <property type="match status" value="1"/>
</dbReference>
<evidence type="ECO:0000313" key="4">
    <source>
        <dbReference type="Proteomes" id="UP001201701"/>
    </source>
</evidence>
<dbReference type="Pfam" id="PF14559">
    <property type="entry name" value="TPR_19"/>
    <property type="match status" value="1"/>
</dbReference>
<dbReference type="PANTHER" id="PTHR12788">
    <property type="entry name" value="PROTEIN-TYROSINE SULFOTRANSFERASE 2"/>
    <property type="match status" value="1"/>
</dbReference>
<dbReference type="Gene3D" id="3.40.50.300">
    <property type="entry name" value="P-loop containing nucleotide triphosphate hydrolases"/>
    <property type="match status" value="1"/>
</dbReference>
<dbReference type="Pfam" id="PF13469">
    <property type="entry name" value="Sulfotransfer_3"/>
    <property type="match status" value="1"/>
</dbReference>
<organism evidence="3 4">
    <name type="scientific">Mesorhizobium retamae</name>
    <dbReference type="NCBI Taxonomy" id="2912854"/>
    <lineage>
        <taxon>Bacteria</taxon>
        <taxon>Pseudomonadati</taxon>
        <taxon>Pseudomonadota</taxon>
        <taxon>Alphaproteobacteria</taxon>
        <taxon>Hyphomicrobiales</taxon>
        <taxon>Phyllobacteriaceae</taxon>
        <taxon>Mesorhizobium</taxon>
    </lineage>
</organism>
<dbReference type="InterPro" id="IPR026634">
    <property type="entry name" value="TPST-like"/>
</dbReference>
<dbReference type="EMBL" id="JAKREW010000062">
    <property type="protein sequence ID" value="MCG7508977.1"/>
    <property type="molecule type" value="Genomic_DNA"/>
</dbReference>
<name>A0ABS9QNF7_9HYPH</name>
<dbReference type="InterPro" id="IPR019734">
    <property type="entry name" value="TPR_rpt"/>
</dbReference>
<sequence>MHPELVAAIQALQIGDLPKAEAFLRACLATQPANAGAMRLLAHIAATTGFAGDAEQLLRRAIAIEPAFIEAHADLAMLLCRLDRAGEAVALLDRAIADYPGDIWPLSLKAAVLDAERRTEEALEIHEELVRRAGHAAVPWLNYAHVLQTTGRIDDAVAAFRKSLQIDPGSGFAWWGLVNLRTVRLGTNDIALIERALAHTGDIQQRAQLHFALGRAFGDHGRFEESFHHYETGNQERQKLIPYDPGATRDLLRRIEARFDAGFLAERMGHGCDAPDPIFIVGMPRSGSTLIEQILASHPMVEGCGELFELQNLVAQLVGRNAPPSAWPEIVMGMGAGDLEALGQRYLASVRRHRKTERPFFTDKMPSNWRYAGLIRLILPNARIVDVRRHPMACCFSAFSTHFNRETSFPTTLQDLGRYYADCVGMIAHLKTVAPANIHRVRYENVVSDLRGEVERLLDCLGLPFDAACLRFHENPRAVHTASAQQVRLPINSEGLGFWRNYEPWLGTLQVELGPLAEYGA</sequence>
<dbReference type="SMART" id="SM00028">
    <property type="entry name" value="TPR"/>
    <property type="match status" value="5"/>
</dbReference>
<dbReference type="Gene3D" id="1.25.40.10">
    <property type="entry name" value="Tetratricopeptide repeat domain"/>
    <property type="match status" value="1"/>
</dbReference>
<keyword evidence="4" id="KW-1185">Reference proteome</keyword>
<evidence type="ECO:0000313" key="3">
    <source>
        <dbReference type="EMBL" id="MCG7508977.1"/>
    </source>
</evidence>
<dbReference type="PROSITE" id="PS50005">
    <property type="entry name" value="TPR"/>
    <property type="match status" value="1"/>
</dbReference>
<proteinExistence type="predicted"/>
<keyword evidence="1" id="KW-0808">Transferase</keyword>
<evidence type="ECO:0000256" key="2">
    <source>
        <dbReference type="PROSITE-ProRule" id="PRU00339"/>
    </source>
</evidence>